<gene>
    <name evidence="1" type="ORF">V1H85_18215</name>
</gene>
<accession>A0ABU7IN69</accession>
<reference evidence="1 2" key="1">
    <citation type="submission" date="2024-01" db="EMBL/GenBank/DDBJ databases">
        <title>Maribacter spp. originated from different algae showed divergent polysaccharides utilization ability.</title>
        <authorList>
            <person name="Wang H."/>
            <person name="Wu Y."/>
        </authorList>
    </citation>
    <scope>NUCLEOTIDE SEQUENCE [LARGE SCALE GENOMIC DNA]</scope>
    <source>
        <strain evidence="1 2">KPT27_14</strain>
    </source>
</reference>
<dbReference type="RefSeq" id="WP_330072587.1">
    <property type="nucleotide sequence ID" value="NZ_JAZDDF010000149.1"/>
</dbReference>
<feature type="non-terminal residue" evidence="1">
    <location>
        <position position="1"/>
    </location>
</feature>
<evidence type="ECO:0000313" key="2">
    <source>
        <dbReference type="Proteomes" id="UP001343698"/>
    </source>
</evidence>
<name>A0ABU7IN69_9FLAO</name>
<proteinExistence type="predicted"/>
<evidence type="ECO:0000313" key="1">
    <source>
        <dbReference type="EMBL" id="MEE1974393.1"/>
    </source>
</evidence>
<dbReference type="EMBL" id="JAZDDF010000149">
    <property type="protein sequence ID" value="MEE1974393.1"/>
    <property type="molecule type" value="Genomic_DNA"/>
</dbReference>
<sequence length="76" mass="9137">LAEYQAINKINSFNYNTSDMNSPKDFRKQLELFAINIIGQDKIMQEIENLRHQKAFDKPEYYSRLKRDIRELCKIP</sequence>
<keyword evidence="2" id="KW-1185">Reference proteome</keyword>
<dbReference type="Proteomes" id="UP001343698">
    <property type="component" value="Unassembled WGS sequence"/>
</dbReference>
<feature type="non-terminal residue" evidence="1">
    <location>
        <position position="76"/>
    </location>
</feature>
<comment type="caution">
    <text evidence="1">The sequence shown here is derived from an EMBL/GenBank/DDBJ whole genome shotgun (WGS) entry which is preliminary data.</text>
</comment>
<protein>
    <submittedName>
        <fullName evidence="1">Uncharacterized protein</fullName>
    </submittedName>
</protein>
<organism evidence="1 2">
    <name type="scientific">Maribacter flavus</name>
    <dbReference type="NCBI Taxonomy" id="1658664"/>
    <lineage>
        <taxon>Bacteria</taxon>
        <taxon>Pseudomonadati</taxon>
        <taxon>Bacteroidota</taxon>
        <taxon>Flavobacteriia</taxon>
        <taxon>Flavobacteriales</taxon>
        <taxon>Flavobacteriaceae</taxon>
        <taxon>Maribacter</taxon>
    </lineage>
</organism>